<evidence type="ECO:0000256" key="1">
    <source>
        <dbReference type="ARBA" id="ARBA00022679"/>
    </source>
</evidence>
<evidence type="ECO:0000313" key="3">
    <source>
        <dbReference type="Proteomes" id="UP000799439"/>
    </source>
</evidence>
<reference evidence="2" key="1">
    <citation type="journal article" date="2020" name="Stud. Mycol.">
        <title>101 Dothideomycetes genomes: a test case for predicting lifestyles and emergence of pathogens.</title>
        <authorList>
            <person name="Haridas S."/>
            <person name="Albert R."/>
            <person name="Binder M."/>
            <person name="Bloem J."/>
            <person name="Labutti K."/>
            <person name="Salamov A."/>
            <person name="Andreopoulos B."/>
            <person name="Baker S."/>
            <person name="Barry K."/>
            <person name="Bills G."/>
            <person name="Bluhm B."/>
            <person name="Cannon C."/>
            <person name="Castanera R."/>
            <person name="Culley D."/>
            <person name="Daum C."/>
            <person name="Ezra D."/>
            <person name="Gonzalez J."/>
            <person name="Henrissat B."/>
            <person name="Kuo A."/>
            <person name="Liang C."/>
            <person name="Lipzen A."/>
            <person name="Lutzoni F."/>
            <person name="Magnuson J."/>
            <person name="Mondo S."/>
            <person name="Nolan M."/>
            <person name="Ohm R."/>
            <person name="Pangilinan J."/>
            <person name="Park H.-J."/>
            <person name="Ramirez L."/>
            <person name="Alfaro M."/>
            <person name="Sun H."/>
            <person name="Tritt A."/>
            <person name="Yoshinaga Y."/>
            <person name="Zwiers L.-H."/>
            <person name="Turgeon B."/>
            <person name="Goodwin S."/>
            <person name="Spatafora J."/>
            <person name="Crous P."/>
            <person name="Grigoriev I."/>
        </authorList>
    </citation>
    <scope>NUCLEOTIDE SEQUENCE</scope>
    <source>
        <strain evidence="2">CBS 260.36</strain>
    </source>
</reference>
<keyword evidence="1" id="KW-0808">Transferase</keyword>
<dbReference type="AlphaFoldDB" id="A0A9P4MKD4"/>
<name>A0A9P4MKD4_9PEZI</name>
<dbReference type="Gene3D" id="3.30.559.10">
    <property type="entry name" value="Chloramphenicol acetyltransferase-like domain"/>
    <property type="match status" value="2"/>
</dbReference>
<evidence type="ECO:0008006" key="4">
    <source>
        <dbReference type="Google" id="ProtNLM"/>
    </source>
</evidence>
<sequence>MDLNVKIVSRRPVFPSTRIITPLDVPLSIIDATVLNFSPSETVLLYDAVLSPEVMREALEETLDFYPQWCGRLRRNDKINRYGRLMLSYGHVEDPGVLFVVGETDVSLSTFLPTPIDRAQRLQAWDASSFPAKQLVPGDSLSTSNLDDPTLHSVTVQLTKFGCGGMAVGLKFAHPLTDAHAMSHFARDWAAMCRAIVIQSPLPQLFPVFDPQLLDAHAGDVNALDSDPELIARAHALHSHRYDWWISGEDCPYPTDSATVPKGLEPCDPPGTRIPWSEWDLAAPVSHYVFHFSGPELTRLWQTTLDSQSSGFVSRQDALLAHIWTCINRARGLSDDDGLVHLDYTLGLRARTAPPLPEWFMGSPLIIAAVSTTGRRASRSPAGVASLIRATVALFTPESVGAHIHAKFHEQSPQRLWQAFLGKRHLLVTSWIHTHMYDVDFGSGKPQYVEAVMPKCDGLLQLMEAAPVDASSDGPKHWSDDGVDVQLHLTTEAMEKLLKDPVLRRYRVE</sequence>
<organism evidence="2 3">
    <name type="scientific">Myriangium duriaei CBS 260.36</name>
    <dbReference type="NCBI Taxonomy" id="1168546"/>
    <lineage>
        <taxon>Eukaryota</taxon>
        <taxon>Fungi</taxon>
        <taxon>Dikarya</taxon>
        <taxon>Ascomycota</taxon>
        <taxon>Pezizomycotina</taxon>
        <taxon>Dothideomycetes</taxon>
        <taxon>Dothideomycetidae</taxon>
        <taxon>Myriangiales</taxon>
        <taxon>Myriangiaceae</taxon>
        <taxon>Myriangium</taxon>
    </lineage>
</organism>
<evidence type="ECO:0000313" key="2">
    <source>
        <dbReference type="EMBL" id="KAF2153029.1"/>
    </source>
</evidence>
<dbReference type="GO" id="GO:0044550">
    <property type="term" value="P:secondary metabolite biosynthetic process"/>
    <property type="evidence" value="ECO:0007669"/>
    <property type="project" value="TreeGrafter"/>
</dbReference>
<proteinExistence type="predicted"/>
<dbReference type="PANTHER" id="PTHR31642:SF310">
    <property type="entry name" value="FATTY ALCOHOL:CAFFEOYL-COA ACYLTRANSFERASE"/>
    <property type="match status" value="1"/>
</dbReference>
<dbReference type="PANTHER" id="PTHR31642">
    <property type="entry name" value="TRICHOTHECENE 3-O-ACETYLTRANSFERASE"/>
    <property type="match status" value="1"/>
</dbReference>
<dbReference type="InterPro" id="IPR023213">
    <property type="entry name" value="CAT-like_dom_sf"/>
</dbReference>
<dbReference type="Proteomes" id="UP000799439">
    <property type="component" value="Unassembled WGS sequence"/>
</dbReference>
<comment type="caution">
    <text evidence="2">The sequence shown here is derived from an EMBL/GenBank/DDBJ whole genome shotgun (WGS) entry which is preliminary data.</text>
</comment>
<dbReference type="InterPro" id="IPR050317">
    <property type="entry name" value="Plant_Fungal_Acyltransferase"/>
</dbReference>
<dbReference type="EMBL" id="ML996085">
    <property type="protein sequence ID" value="KAF2153029.1"/>
    <property type="molecule type" value="Genomic_DNA"/>
</dbReference>
<keyword evidence="3" id="KW-1185">Reference proteome</keyword>
<dbReference type="GO" id="GO:0016747">
    <property type="term" value="F:acyltransferase activity, transferring groups other than amino-acyl groups"/>
    <property type="evidence" value="ECO:0007669"/>
    <property type="project" value="TreeGrafter"/>
</dbReference>
<gene>
    <name evidence="2" type="ORF">K461DRAFT_240356</name>
</gene>
<dbReference type="OrthoDB" id="444127at2759"/>
<protein>
    <recommendedName>
        <fullName evidence="4">Transferase</fullName>
    </recommendedName>
</protein>
<accession>A0A9P4MKD4</accession>
<dbReference type="Pfam" id="PF02458">
    <property type="entry name" value="Transferase"/>
    <property type="match status" value="2"/>
</dbReference>